<dbReference type="AlphaFoldDB" id="A0A3E0VAX1"/>
<dbReference type="OrthoDB" id="4722229at2"/>
<dbReference type="Pfam" id="PF08808">
    <property type="entry name" value="RES"/>
    <property type="match status" value="1"/>
</dbReference>
<name>A0A3E0VAX1_9MICO</name>
<evidence type="ECO:0000313" key="3">
    <source>
        <dbReference type="Proteomes" id="UP000256709"/>
    </source>
</evidence>
<reference evidence="2 3" key="1">
    <citation type="submission" date="2017-04" db="EMBL/GenBank/DDBJ databases">
        <title>Comparative genome analysis of Subtercola boreus.</title>
        <authorList>
            <person name="Cho Y.-J."/>
            <person name="Cho A."/>
            <person name="Kim O.-S."/>
            <person name="Lee J.-I."/>
        </authorList>
    </citation>
    <scope>NUCLEOTIDE SEQUENCE [LARGE SCALE GENOMIC DNA]</scope>
    <source>
        <strain evidence="2 3">P27444</strain>
    </source>
</reference>
<gene>
    <name evidence="2" type="ORF">B7R21_17930</name>
</gene>
<dbReference type="Proteomes" id="UP000256709">
    <property type="component" value="Unassembled WGS sequence"/>
</dbReference>
<dbReference type="RefSeq" id="WP_116284635.1">
    <property type="nucleotide sequence ID" value="NZ_NBXA01000038.1"/>
</dbReference>
<organism evidence="2 3">
    <name type="scientific">Subtercola boreus</name>
    <dbReference type="NCBI Taxonomy" id="120213"/>
    <lineage>
        <taxon>Bacteria</taxon>
        <taxon>Bacillati</taxon>
        <taxon>Actinomycetota</taxon>
        <taxon>Actinomycetes</taxon>
        <taxon>Micrococcales</taxon>
        <taxon>Microbacteriaceae</taxon>
        <taxon>Subtercola</taxon>
    </lineage>
</organism>
<dbReference type="InterPro" id="IPR014914">
    <property type="entry name" value="RES_dom"/>
</dbReference>
<dbReference type="EMBL" id="NBXA01000038">
    <property type="protein sequence ID" value="RFA06881.1"/>
    <property type="molecule type" value="Genomic_DNA"/>
</dbReference>
<accession>A0A3E0VAX1</accession>
<comment type="caution">
    <text evidence="2">The sequence shown here is derived from an EMBL/GenBank/DDBJ whole genome shotgun (WGS) entry which is preliminary data.</text>
</comment>
<proteinExistence type="predicted"/>
<evidence type="ECO:0000259" key="1">
    <source>
        <dbReference type="Pfam" id="PF08808"/>
    </source>
</evidence>
<evidence type="ECO:0000313" key="2">
    <source>
        <dbReference type="EMBL" id="RFA06881.1"/>
    </source>
</evidence>
<sequence length="236" mass="26750">MTQPHLERTTRTEQVWHVGFRPDVWAWSDWRYATDNGRFDGRWDDQHGNFRTIYTADSLYACLLEVLAKYRPARSVEDQVAAIDDSDGHGALYPDYSAGNLDHSWLNDRLAGHATQDGVYCYVTHSTTVAALRRRFDPAHYGVPATDFDAALLKDSAPRALTRSIATWLYELSGTLAVDGVEFRSRHGDDLRMWAIFERPNDPEVSPRLTSATQAPLTPDTPELRDAMALHGLRWS</sequence>
<feature type="domain" description="RES" evidence="1">
    <location>
        <begin position="15"/>
        <end position="115"/>
    </location>
</feature>
<protein>
    <recommendedName>
        <fullName evidence="1">RES domain-containing protein</fullName>
    </recommendedName>
</protein>